<feature type="region of interest" description="Disordered" evidence="2">
    <location>
        <begin position="1"/>
        <end position="44"/>
    </location>
</feature>
<keyword evidence="1" id="KW-0175">Coiled coil</keyword>
<dbReference type="AlphaFoldDB" id="A0AAI8VKK7"/>
<proteinExistence type="predicted"/>
<feature type="transmembrane region" description="Helical" evidence="3">
    <location>
        <begin position="49"/>
        <end position="69"/>
    </location>
</feature>
<keyword evidence="3" id="KW-0812">Transmembrane</keyword>
<dbReference type="SUPFAM" id="SSF69989">
    <property type="entry name" value="C-terminal domain of PLC-beta"/>
    <property type="match status" value="1"/>
</dbReference>
<protein>
    <submittedName>
        <fullName evidence="4">Uu.00g078550.m01.CDS01</fullName>
    </submittedName>
</protein>
<evidence type="ECO:0000256" key="1">
    <source>
        <dbReference type="SAM" id="Coils"/>
    </source>
</evidence>
<keyword evidence="3" id="KW-0472">Membrane</keyword>
<sequence>MYAARTTTRAAIPRAARAARAPRVHNRFQSTTSSSSNTSNAGPSSNTHFAAGLAGGVAGGALLYGIFLLTPSGKMHRTINKGATEASKKYYEATKKLQETTPDVDGAMKYIKEFCYSYVSWVPGGRQYVDTVFKDVDILRENHQDEVNKIISDAYKQMLDLSKSGLSMETASKAYDVLADISKKLGSLAGDALDSILDNHPQLKQKFGGSIDQLKEMGDQYGPEAKKQVDETWQQVKDVMGGGLSAANLDKARRLIEEKVEQVKKLGDEAWKKGLEQAKPYLDKNPKVKELVENNADALKQGNAKELFDKAKDAVNSGNMGGFEDYVNNAVEKAKKKGSQTSSSFGLDQYFNMIPNGSEILGKVNQLREVAEKHKDEGEKLLKETMDELKQVLEKKSKKAEEIADKAKKDAK</sequence>
<dbReference type="PANTHER" id="PTHR47372">
    <property type="entry name" value="DAUER UP-REGULATED-RELATED"/>
    <property type="match status" value="1"/>
</dbReference>
<keyword evidence="3" id="KW-1133">Transmembrane helix</keyword>
<gene>
    <name evidence="4" type="ORF">KHLLAP_LOCUS7137</name>
</gene>
<feature type="compositionally biased region" description="Low complexity" evidence="2">
    <location>
        <begin position="30"/>
        <end position="44"/>
    </location>
</feature>
<reference evidence="4" key="1">
    <citation type="submission" date="2023-10" db="EMBL/GenBank/DDBJ databases">
        <authorList>
            <person name="Hackl T."/>
        </authorList>
    </citation>
    <scope>NUCLEOTIDE SEQUENCE</scope>
</reference>
<comment type="caution">
    <text evidence="4">The sequence shown here is derived from an EMBL/GenBank/DDBJ whole genome shotgun (WGS) entry which is preliminary data.</text>
</comment>
<feature type="compositionally biased region" description="Low complexity" evidence="2">
    <location>
        <begin position="1"/>
        <end position="19"/>
    </location>
</feature>
<name>A0AAI8VKK7_9PEZI</name>
<evidence type="ECO:0000256" key="2">
    <source>
        <dbReference type="SAM" id="MobiDB-lite"/>
    </source>
</evidence>
<evidence type="ECO:0000313" key="5">
    <source>
        <dbReference type="Proteomes" id="UP001295740"/>
    </source>
</evidence>
<evidence type="ECO:0000256" key="3">
    <source>
        <dbReference type="SAM" id="Phobius"/>
    </source>
</evidence>
<dbReference type="PANTHER" id="PTHR47372:SF11">
    <property type="entry name" value="RE19971P"/>
    <property type="match status" value="1"/>
</dbReference>
<accession>A0AAI8VKK7</accession>
<feature type="coiled-coil region" evidence="1">
    <location>
        <begin position="364"/>
        <end position="410"/>
    </location>
</feature>
<dbReference type="Proteomes" id="UP001295740">
    <property type="component" value="Unassembled WGS sequence"/>
</dbReference>
<organism evidence="4 5">
    <name type="scientific">Anthostomella pinea</name>
    <dbReference type="NCBI Taxonomy" id="933095"/>
    <lineage>
        <taxon>Eukaryota</taxon>
        <taxon>Fungi</taxon>
        <taxon>Dikarya</taxon>
        <taxon>Ascomycota</taxon>
        <taxon>Pezizomycotina</taxon>
        <taxon>Sordariomycetes</taxon>
        <taxon>Xylariomycetidae</taxon>
        <taxon>Xylariales</taxon>
        <taxon>Xylariaceae</taxon>
        <taxon>Anthostomella</taxon>
    </lineage>
</organism>
<evidence type="ECO:0000313" key="4">
    <source>
        <dbReference type="EMBL" id="CAJ2506669.1"/>
    </source>
</evidence>
<keyword evidence="5" id="KW-1185">Reference proteome</keyword>
<dbReference type="EMBL" id="CAUWAG010000010">
    <property type="protein sequence ID" value="CAJ2506669.1"/>
    <property type="molecule type" value="Genomic_DNA"/>
</dbReference>